<proteinExistence type="predicted"/>
<keyword evidence="2" id="KW-1185">Reference proteome</keyword>
<organism evidence="1 2">
    <name type="scientific">Gossypium schwendimanii</name>
    <name type="common">Cotton</name>
    <dbReference type="NCBI Taxonomy" id="34291"/>
    <lineage>
        <taxon>Eukaryota</taxon>
        <taxon>Viridiplantae</taxon>
        <taxon>Streptophyta</taxon>
        <taxon>Embryophyta</taxon>
        <taxon>Tracheophyta</taxon>
        <taxon>Spermatophyta</taxon>
        <taxon>Magnoliopsida</taxon>
        <taxon>eudicotyledons</taxon>
        <taxon>Gunneridae</taxon>
        <taxon>Pentapetalae</taxon>
        <taxon>rosids</taxon>
        <taxon>malvids</taxon>
        <taxon>Malvales</taxon>
        <taxon>Malvaceae</taxon>
        <taxon>Malvoideae</taxon>
        <taxon>Gossypium</taxon>
    </lineage>
</organism>
<dbReference type="Gene3D" id="3.80.10.10">
    <property type="entry name" value="Ribonuclease Inhibitor"/>
    <property type="match status" value="1"/>
</dbReference>
<dbReference type="EMBL" id="JABFAF010270878">
    <property type="protein sequence ID" value="MBA0878202.1"/>
    <property type="molecule type" value="Genomic_DNA"/>
</dbReference>
<protein>
    <submittedName>
        <fullName evidence="1">Uncharacterized protein</fullName>
    </submittedName>
</protein>
<dbReference type="InterPro" id="IPR044974">
    <property type="entry name" value="Disease_R_plants"/>
</dbReference>
<dbReference type="AlphaFoldDB" id="A0A7J9N4J9"/>
<reference evidence="1 2" key="1">
    <citation type="journal article" date="2019" name="Genome Biol. Evol.">
        <title>Insights into the evolution of the New World diploid cottons (Gossypium, subgenus Houzingenia) based on genome sequencing.</title>
        <authorList>
            <person name="Grover C.E."/>
            <person name="Arick M.A. 2nd"/>
            <person name="Thrash A."/>
            <person name="Conover J.L."/>
            <person name="Sanders W.S."/>
            <person name="Peterson D.G."/>
            <person name="Frelichowski J.E."/>
            <person name="Scheffler J.A."/>
            <person name="Scheffler B.E."/>
            <person name="Wendel J.F."/>
        </authorList>
    </citation>
    <scope>NUCLEOTIDE SEQUENCE [LARGE SCALE GENOMIC DNA]</scope>
    <source>
        <strain evidence="1">1</strain>
        <tissue evidence="1">Leaf</tissue>
    </source>
</reference>
<evidence type="ECO:0000313" key="1">
    <source>
        <dbReference type="EMBL" id="MBA0878202.1"/>
    </source>
</evidence>
<dbReference type="InterPro" id="IPR032675">
    <property type="entry name" value="LRR_dom_sf"/>
</dbReference>
<sequence>MIQVRERDVATLKVKKIQMHDLMRDLCLSKAKQENFIFIVDRSNASSLSMIRKFFPEEALEKSLPLELLNYVKKHCDDCCNPLFWILLISAGSTRRLKFRGIWRYMFNNFKLLRVLNYDKGRSSYGFWPGWELPSDIGNLIYLRFLSLKDVLFFRSELPSSLGNLRCLQTLDLRVGSVIIHLEIYGPFYIENFNEKELGENPPIIGSKYIHSLSIGRIGGSSSKIDPRHLGHLLSNCTSICNLSIAAEISELPEYHYFSYTSRLHTVEFVRV</sequence>
<name>A0A7J9N4J9_GOSSC</name>
<accession>A0A7J9N4J9</accession>
<evidence type="ECO:0000313" key="2">
    <source>
        <dbReference type="Proteomes" id="UP000593576"/>
    </source>
</evidence>
<dbReference type="Proteomes" id="UP000593576">
    <property type="component" value="Unassembled WGS sequence"/>
</dbReference>
<gene>
    <name evidence="1" type="ORF">Goshw_013335</name>
</gene>
<comment type="caution">
    <text evidence="1">The sequence shown here is derived from an EMBL/GenBank/DDBJ whole genome shotgun (WGS) entry which is preliminary data.</text>
</comment>
<dbReference type="PANTHER" id="PTHR23155">
    <property type="entry name" value="DISEASE RESISTANCE PROTEIN RP"/>
    <property type="match status" value="1"/>
</dbReference>
<dbReference type="SUPFAM" id="SSF52058">
    <property type="entry name" value="L domain-like"/>
    <property type="match status" value="1"/>
</dbReference>
<dbReference type="PANTHER" id="PTHR23155:SF1185">
    <property type="entry name" value="DISEASE RESISTANCE RPP8-LIKE PROTEIN 3-RELATED"/>
    <property type="match status" value="1"/>
</dbReference>
<dbReference type="GO" id="GO:0098542">
    <property type="term" value="P:defense response to other organism"/>
    <property type="evidence" value="ECO:0007669"/>
    <property type="project" value="TreeGrafter"/>
</dbReference>
<dbReference type="OrthoDB" id="646178at2759"/>